<dbReference type="EMBL" id="JAPRFR010000001">
    <property type="protein sequence ID" value="MCZ0724999.1"/>
    <property type="molecule type" value="Genomic_DNA"/>
</dbReference>
<feature type="transmembrane region" description="Helical" evidence="6">
    <location>
        <begin position="120"/>
        <end position="141"/>
    </location>
</feature>
<keyword evidence="9" id="KW-1185">Reference proteome</keyword>
<gene>
    <name evidence="8" type="ORF">OW157_00270</name>
</gene>
<dbReference type="InterPro" id="IPR038323">
    <property type="entry name" value="ArAE_1_C_sf"/>
</dbReference>
<name>A0A9X3FTR7_9LACT</name>
<keyword evidence="5 6" id="KW-0472">Membrane</keyword>
<evidence type="ECO:0000256" key="4">
    <source>
        <dbReference type="ARBA" id="ARBA00022989"/>
    </source>
</evidence>
<dbReference type="PANTHER" id="PTHR40064">
    <property type="entry name" value="MEMBRANE PROTEIN-RELATED"/>
    <property type="match status" value="1"/>
</dbReference>
<dbReference type="AlphaFoldDB" id="A0A9X3FTR7"/>
<dbReference type="Gene3D" id="1.20.120.940">
    <property type="entry name" value="Putative aromatic acid exporter, C-terminal domain"/>
    <property type="match status" value="1"/>
</dbReference>
<evidence type="ECO:0000256" key="1">
    <source>
        <dbReference type="ARBA" id="ARBA00004651"/>
    </source>
</evidence>
<feature type="domain" description="Putative aromatic acid exporter C-terminal" evidence="7">
    <location>
        <begin position="149"/>
        <end position="310"/>
    </location>
</feature>
<dbReference type="Pfam" id="PF06081">
    <property type="entry name" value="ArAE_1"/>
    <property type="match status" value="1"/>
</dbReference>
<comment type="caution">
    <text evidence="8">The sequence shown here is derived from an EMBL/GenBank/DDBJ whole genome shotgun (WGS) entry which is preliminary data.</text>
</comment>
<evidence type="ECO:0000313" key="8">
    <source>
        <dbReference type="EMBL" id="MCZ0724999.1"/>
    </source>
</evidence>
<evidence type="ECO:0000256" key="3">
    <source>
        <dbReference type="ARBA" id="ARBA00022692"/>
    </source>
</evidence>
<evidence type="ECO:0000256" key="5">
    <source>
        <dbReference type="ARBA" id="ARBA00023136"/>
    </source>
</evidence>
<evidence type="ECO:0000259" key="7">
    <source>
        <dbReference type="Pfam" id="PF11728"/>
    </source>
</evidence>
<dbReference type="GO" id="GO:0005886">
    <property type="term" value="C:plasma membrane"/>
    <property type="evidence" value="ECO:0007669"/>
    <property type="project" value="UniProtKB-SubCell"/>
</dbReference>
<feature type="transmembrane region" description="Helical" evidence="6">
    <location>
        <begin position="48"/>
        <end position="70"/>
    </location>
</feature>
<protein>
    <submittedName>
        <fullName evidence="8">Aromatic acid exporter family protein</fullName>
    </submittedName>
</protein>
<dbReference type="PANTHER" id="PTHR40064:SF1">
    <property type="entry name" value="MEMBRANE PROTEIN"/>
    <property type="match status" value="1"/>
</dbReference>
<accession>A0A9X3FTR7</accession>
<evidence type="ECO:0000313" key="9">
    <source>
        <dbReference type="Proteomes" id="UP001146670"/>
    </source>
</evidence>
<dbReference type="Pfam" id="PF11728">
    <property type="entry name" value="ArAE_1_C"/>
    <property type="match status" value="1"/>
</dbReference>
<dbReference type="RefSeq" id="WP_268751324.1">
    <property type="nucleotide sequence ID" value="NZ_JAPRFQ010000001.1"/>
</dbReference>
<keyword evidence="4 6" id="KW-1133">Transmembrane helix</keyword>
<proteinExistence type="predicted"/>
<dbReference type="Proteomes" id="UP001146670">
    <property type="component" value="Unassembled WGS sequence"/>
</dbReference>
<dbReference type="InterPro" id="IPR010343">
    <property type="entry name" value="ArAE_1"/>
</dbReference>
<comment type="subcellular location">
    <subcellularLocation>
        <location evidence="1">Cell membrane</location>
        <topology evidence="1">Multi-pass membrane protein</topology>
    </subcellularLocation>
</comment>
<evidence type="ECO:0000256" key="2">
    <source>
        <dbReference type="ARBA" id="ARBA00022475"/>
    </source>
</evidence>
<dbReference type="InterPro" id="IPR021062">
    <property type="entry name" value="ArAE_1_C"/>
</dbReference>
<keyword evidence="3 6" id="KW-0812">Transmembrane</keyword>
<dbReference type="InterPro" id="IPR052984">
    <property type="entry name" value="UPF0421"/>
</dbReference>
<keyword evidence="2" id="KW-1003">Cell membrane</keyword>
<reference evidence="8" key="1">
    <citation type="submission" date="2022-12" db="EMBL/GenBank/DDBJ databases">
        <title>Description and comparative metabolic analysis of Aerococcus sp. nov., isolated from the feces of a pig.</title>
        <authorList>
            <person name="Chang Y.-H."/>
        </authorList>
    </citation>
    <scope>NUCLEOTIDE SEQUENCE</scope>
    <source>
        <strain evidence="8">YH-aer222</strain>
    </source>
</reference>
<evidence type="ECO:0000256" key="6">
    <source>
        <dbReference type="SAM" id="Phobius"/>
    </source>
</evidence>
<organism evidence="8 9">
    <name type="scientific">Aerococcus kribbianus</name>
    <dbReference type="NCBI Taxonomy" id="2999064"/>
    <lineage>
        <taxon>Bacteria</taxon>
        <taxon>Bacillati</taxon>
        <taxon>Bacillota</taxon>
        <taxon>Bacilli</taxon>
        <taxon>Lactobacillales</taxon>
        <taxon>Aerococcaceae</taxon>
        <taxon>Aerococcus</taxon>
    </lineage>
</organism>
<feature type="transmembrane region" description="Helical" evidence="6">
    <location>
        <begin position="77"/>
        <end position="94"/>
    </location>
</feature>
<feature type="transmembrane region" description="Helical" evidence="6">
    <location>
        <begin position="12"/>
        <end position="42"/>
    </location>
</feature>
<sequence>MQTAIIKAIKYALATFFAIFIAQWLGLEYAVTAGIIAILSLAETNRATVLYIEQIAITMLLSLGTAWLLFPLLDYNIWVFSLYLLIAYPLAVLFKSQRAIAPCAVSVSHLLIEETVAFDWLLNEFLLLIIGTVLALLVNLYQPSKNKIILAKQAEVENLIRQILNEFSDQLANGDNFYENSGRLDDLTLMIRQAINLAEEEEANRLSKTSFYYREYFEMRNQQTRILYEIDASLHEVGAAIPQHQALADFMQATSQQLHESNTGRQLKADLRKIRDYYSQSPLPKSRQEFEERAILFEILQDCQKFLDIKASFYRHVQSMDRHFSNRD</sequence>